<dbReference type="Pfam" id="PF25807">
    <property type="entry name" value="Clarin-2"/>
    <property type="match status" value="1"/>
</dbReference>
<evidence type="ECO:0000256" key="4">
    <source>
        <dbReference type="ARBA" id="ARBA00022989"/>
    </source>
</evidence>
<dbReference type="GeneTree" id="ENSGT00850000132319"/>
<keyword evidence="8" id="KW-1185">Reference proteome</keyword>
<reference evidence="7" key="2">
    <citation type="submission" date="2025-08" db="UniProtKB">
        <authorList>
            <consortium name="Ensembl"/>
        </authorList>
    </citation>
    <scope>IDENTIFICATION</scope>
</reference>
<feature type="transmembrane region" description="Helical" evidence="6">
    <location>
        <begin position="90"/>
        <end position="111"/>
    </location>
</feature>
<organism evidence="7 8">
    <name type="scientific">Coturnix japonica</name>
    <name type="common">Japanese quail</name>
    <name type="synonym">Coturnix coturnix japonica</name>
    <dbReference type="NCBI Taxonomy" id="93934"/>
    <lineage>
        <taxon>Eukaryota</taxon>
        <taxon>Metazoa</taxon>
        <taxon>Chordata</taxon>
        <taxon>Craniata</taxon>
        <taxon>Vertebrata</taxon>
        <taxon>Euteleostomi</taxon>
        <taxon>Archelosauria</taxon>
        <taxon>Archosauria</taxon>
        <taxon>Dinosauria</taxon>
        <taxon>Saurischia</taxon>
        <taxon>Theropoda</taxon>
        <taxon>Coelurosauria</taxon>
        <taxon>Aves</taxon>
        <taxon>Neognathae</taxon>
        <taxon>Galloanserae</taxon>
        <taxon>Galliformes</taxon>
        <taxon>Phasianidae</taxon>
        <taxon>Perdicinae</taxon>
        <taxon>Coturnix</taxon>
    </lineage>
</organism>
<dbReference type="AlphaFoldDB" id="A0A8C2SN22"/>
<evidence type="ECO:0000256" key="2">
    <source>
        <dbReference type="ARBA" id="ARBA00005787"/>
    </source>
</evidence>
<comment type="similarity">
    <text evidence="2">Belongs to the clarin family.</text>
</comment>
<keyword evidence="3 6" id="KW-0812">Transmembrane</keyword>
<dbReference type="GO" id="GO:0016020">
    <property type="term" value="C:membrane"/>
    <property type="evidence" value="ECO:0007669"/>
    <property type="project" value="UniProtKB-SubCell"/>
</dbReference>
<keyword evidence="5 6" id="KW-0472">Membrane</keyword>
<sequence>MPTRQKTLMYGGAFLTSVASFVVICAVLGTQGWMDSEVSFSGGENSTTTVSLTYGLFQVTCAQVINEGLQISDSNFQVVDALRSSGTKGINTAIIVLLVLILLSSLLSAGFTCTNTVSNPYQTFLGPIGVYTWNSISGILTLLVMILFPINVEGNGMSRELAIKCISLELGDVGSKHRYSKKKEQERPIENASKDVILF</sequence>
<accession>A0A8C2SN22</accession>
<dbReference type="PANTHER" id="PTHR31548">
    <property type="entry name" value="CLARIN"/>
    <property type="match status" value="1"/>
</dbReference>
<evidence type="ECO:0000256" key="3">
    <source>
        <dbReference type="ARBA" id="ARBA00022692"/>
    </source>
</evidence>
<reference evidence="7" key="1">
    <citation type="submission" date="2015-11" db="EMBL/GenBank/DDBJ databases">
        <authorList>
            <consortium name="International Coturnix japonica Genome Analysis Consortium"/>
            <person name="Warren W."/>
            <person name="Burt D.W."/>
            <person name="Antin P.B."/>
            <person name="Lanford R."/>
            <person name="Gros J."/>
            <person name="Wilson R.K."/>
        </authorList>
    </citation>
    <scope>NUCLEOTIDE SEQUENCE [LARGE SCALE GENOMIC DNA]</scope>
</reference>
<evidence type="ECO:0000256" key="6">
    <source>
        <dbReference type="SAM" id="Phobius"/>
    </source>
</evidence>
<reference evidence="7" key="3">
    <citation type="submission" date="2025-09" db="UniProtKB">
        <authorList>
            <consortium name="Ensembl"/>
        </authorList>
    </citation>
    <scope>IDENTIFICATION</scope>
</reference>
<dbReference type="Proteomes" id="UP000694412">
    <property type="component" value="Chromosome 6"/>
</dbReference>
<dbReference type="GO" id="GO:0007605">
    <property type="term" value="P:sensory perception of sound"/>
    <property type="evidence" value="ECO:0007669"/>
    <property type="project" value="UniProtKB-ARBA"/>
</dbReference>
<feature type="transmembrane region" description="Helical" evidence="6">
    <location>
        <begin position="131"/>
        <end position="150"/>
    </location>
</feature>
<evidence type="ECO:0000256" key="5">
    <source>
        <dbReference type="ARBA" id="ARBA00023136"/>
    </source>
</evidence>
<dbReference type="Gene3D" id="1.20.140.150">
    <property type="match status" value="1"/>
</dbReference>
<name>A0A8C2SN22_COTJA</name>
<evidence type="ECO:0000313" key="7">
    <source>
        <dbReference type="Ensembl" id="ENSCJPP00005001216.1"/>
    </source>
</evidence>
<feature type="transmembrane region" description="Helical" evidence="6">
    <location>
        <begin position="7"/>
        <end position="29"/>
    </location>
</feature>
<keyword evidence="4 6" id="KW-1133">Transmembrane helix</keyword>
<gene>
    <name evidence="7" type="primary">CLRN3</name>
</gene>
<dbReference type="PANTHER" id="PTHR31548:SF3">
    <property type="entry name" value="CLARIN-3"/>
    <property type="match status" value="1"/>
</dbReference>
<dbReference type="Ensembl" id="ENSCJPT00005002086.1">
    <property type="protein sequence ID" value="ENSCJPP00005001216.1"/>
    <property type="gene ID" value="ENSCJPG00005001282.1"/>
</dbReference>
<evidence type="ECO:0000313" key="8">
    <source>
        <dbReference type="Proteomes" id="UP000694412"/>
    </source>
</evidence>
<comment type="subcellular location">
    <subcellularLocation>
        <location evidence="1">Membrane</location>
        <topology evidence="1">Multi-pass membrane protein</topology>
    </subcellularLocation>
</comment>
<evidence type="ECO:0000256" key="1">
    <source>
        <dbReference type="ARBA" id="ARBA00004141"/>
    </source>
</evidence>
<dbReference type="InterPro" id="IPR026748">
    <property type="entry name" value="Clarin"/>
</dbReference>
<protein>
    <submittedName>
        <fullName evidence="7">Clarin 3</fullName>
    </submittedName>
</protein>
<proteinExistence type="inferred from homology"/>